<keyword evidence="2" id="KW-1185">Reference proteome</keyword>
<accession>A0ACD3ACG8</accession>
<evidence type="ECO:0000313" key="1">
    <source>
        <dbReference type="EMBL" id="TFK63206.1"/>
    </source>
</evidence>
<protein>
    <submittedName>
        <fullName evidence="1">Uncharacterized protein</fullName>
    </submittedName>
</protein>
<reference evidence="1 2" key="1">
    <citation type="journal article" date="2019" name="Nat. Ecol. Evol.">
        <title>Megaphylogeny resolves global patterns of mushroom evolution.</title>
        <authorList>
            <person name="Varga T."/>
            <person name="Krizsan K."/>
            <person name="Foldi C."/>
            <person name="Dima B."/>
            <person name="Sanchez-Garcia M."/>
            <person name="Sanchez-Ramirez S."/>
            <person name="Szollosi G.J."/>
            <person name="Szarkandi J.G."/>
            <person name="Papp V."/>
            <person name="Albert L."/>
            <person name="Andreopoulos W."/>
            <person name="Angelini C."/>
            <person name="Antonin V."/>
            <person name="Barry K.W."/>
            <person name="Bougher N.L."/>
            <person name="Buchanan P."/>
            <person name="Buyck B."/>
            <person name="Bense V."/>
            <person name="Catcheside P."/>
            <person name="Chovatia M."/>
            <person name="Cooper J."/>
            <person name="Damon W."/>
            <person name="Desjardin D."/>
            <person name="Finy P."/>
            <person name="Geml J."/>
            <person name="Haridas S."/>
            <person name="Hughes K."/>
            <person name="Justo A."/>
            <person name="Karasinski D."/>
            <person name="Kautmanova I."/>
            <person name="Kiss B."/>
            <person name="Kocsube S."/>
            <person name="Kotiranta H."/>
            <person name="LaButti K.M."/>
            <person name="Lechner B.E."/>
            <person name="Liimatainen K."/>
            <person name="Lipzen A."/>
            <person name="Lukacs Z."/>
            <person name="Mihaltcheva S."/>
            <person name="Morgado L.N."/>
            <person name="Niskanen T."/>
            <person name="Noordeloos M.E."/>
            <person name="Ohm R.A."/>
            <person name="Ortiz-Santana B."/>
            <person name="Ovrebo C."/>
            <person name="Racz N."/>
            <person name="Riley R."/>
            <person name="Savchenko A."/>
            <person name="Shiryaev A."/>
            <person name="Soop K."/>
            <person name="Spirin V."/>
            <person name="Szebenyi C."/>
            <person name="Tomsovsky M."/>
            <person name="Tulloss R.E."/>
            <person name="Uehling J."/>
            <person name="Grigoriev I.V."/>
            <person name="Vagvolgyi C."/>
            <person name="Papp T."/>
            <person name="Martin F.M."/>
            <person name="Miettinen O."/>
            <person name="Hibbett D.S."/>
            <person name="Nagy L.G."/>
        </authorList>
    </citation>
    <scope>NUCLEOTIDE SEQUENCE [LARGE SCALE GENOMIC DNA]</scope>
    <source>
        <strain evidence="1 2">NL-1719</strain>
    </source>
</reference>
<dbReference type="EMBL" id="ML208534">
    <property type="protein sequence ID" value="TFK63206.1"/>
    <property type="molecule type" value="Genomic_DNA"/>
</dbReference>
<evidence type="ECO:0000313" key="2">
    <source>
        <dbReference type="Proteomes" id="UP000308600"/>
    </source>
</evidence>
<gene>
    <name evidence="1" type="ORF">BDN72DRAFT_902591</name>
</gene>
<proteinExistence type="predicted"/>
<sequence length="352" mass="41377">MTNFQGLNEDIVIHILNRSRVIDLVRFGMTSWLHRHLAKPIIKDRVDAGALLKQFFEDDEIPVFRSYLRQTSTIVSGSAALQLLDGKSWDSTNLDLFVQDDSRQWALHCWLRERFKWDALRRRGPSHYFQAKSVKRVLRFERECRGVNQSIHWVVTEHSPIEAILQFNLTCVMNFFTHESAFSLFPVMTFDQRRTFTVGPYSPSIHDFYNTYEYRGWEVVMPPLTDEDWMPPKVRYIGDAHCWKMENIFPTLPPLEEGAAVAIEYMHSFQMIFDPIVSILFCTLEDKQLKHAYSHSPDQHVFKFVKYLLETECTDNSLQINMKNFLDYNMGQRNVDRLAEAVQCDDDEDDLA</sequence>
<organism evidence="1 2">
    <name type="scientific">Pluteus cervinus</name>
    <dbReference type="NCBI Taxonomy" id="181527"/>
    <lineage>
        <taxon>Eukaryota</taxon>
        <taxon>Fungi</taxon>
        <taxon>Dikarya</taxon>
        <taxon>Basidiomycota</taxon>
        <taxon>Agaricomycotina</taxon>
        <taxon>Agaricomycetes</taxon>
        <taxon>Agaricomycetidae</taxon>
        <taxon>Agaricales</taxon>
        <taxon>Pluteineae</taxon>
        <taxon>Pluteaceae</taxon>
        <taxon>Pluteus</taxon>
    </lineage>
</organism>
<name>A0ACD3ACG8_9AGAR</name>
<dbReference type="Proteomes" id="UP000308600">
    <property type="component" value="Unassembled WGS sequence"/>
</dbReference>